<dbReference type="GO" id="GO:0051301">
    <property type="term" value="P:cell division"/>
    <property type="evidence" value="ECO:0007669"/>
    <property type="project" value="UniProtKB-KW"/>
</dbReference>
<keyword evidence="5" id="KW-0131">Cell cycle</keyword>
<evidence type="ECO:0000313" key="6">
    <source>
        <dbReference type="EnsemblMetazoa" id="GAUT012894-PA"/>
    </source>
</evidence>
<evidence type="ECO:0000256" key="3">
    <source>
        <dbReference type="ARBA" id="ARBA00022776"/>
    </source>
</evidence>
<evidence type="ECO:0000256" key="5">
    <source>
        <dbReference type="ARBA" id="ARBA00023306"/>
    </source>
</evidence>
<keyword evidence="3" id="KW-0498">Mitosis</keyword>
<dbReference type="GO" id="GO:0000785">
    <property type="term" value="C:chromatin"/>
    <property type="evidence" value="ECO:0007669"/>
    <property type="project" value="TreeGrafter"/>
</dbReference>
<dbReference type="PANTHER" id="PTHR12663:SF0">
    <property type="entry name" value="PRECOCIOUS DISSOCIATION OF SISTERS 5, ISOFORM A"/>
    <property type="match status" value="1"/>
</dbReference>
<name>A0A1A9URD0_GLOAU</name>
<comment type="subcellular location">
    <subcellularLocation>
        <location evidence="1">Nucleus</location>
    </subcellularLocation>
</comment>
<dbReference type="GO" id="GO:0007064">
    <property type="term" value="P:mitotic sister chromatid cohesion"/>
    <property type="evidence" value="ECO:0007669"/>
    <property type="project" value="InterPro"/>
</dbReference>
<protein>
    <submittedName>
        <fullName evidence="6">Uncharacterized protein</fullName>
    </submittedName>
</protein>
<reference evidence="6" key="1">
    <citation type="submission" date="2020-05" db="UniProtKB">
        <authorList>
            <consortium name="EnsemblMetazoa"/>
        </authorList>
    </citation>
    <scope>IDENTIFICATION</scope>
    <source>
        <strain evidence="6">TTRI</strain>
    </source>
</reference>
<keyword evidence="2" id="KW-0132">Cell division</keyword>
<dbReference type="GO" id="GO:0006281">
    <property type="term" value="P:DNA repair"/>
    <property type="evidence" value="ECO:0007669"/>
    <property type="project" value="TreeGrafter"/>
</dbReference>
<evidence type="ECO:0000313" key="7">
    <source>
        <dbReference type="Proteomes" id="UP000078200"/>
    </source>
</evidence>
<dbReference type="VEuPathDB" id="VectorBase:GAUT012894"/>
<evidence type="ECO:0000256" key="1">
    <source>
        <dbReference type="ARBA" id="ARBA00004123"/>
    </source>
</evidence>
<dbReference type="Pfam" id="PF20168">
    <property type="entry name" value="PDS5"/>
    <property type="match status" value="1"/>
</dbReference>
<dbReference type="GO" id="GO:0005634">
    <property type="term" value="C:nucleus"/>
    <property type="evidence" value="ECO:0007669"/>
    <property type="project" value="UniProtKB-SubCell"/>
</dbReference>
<accession>A0A1A9URD0</accession>
<evidence type="ECO:0000256" key="2">
    <source>
        <dbReference type="ARBA" id="ARBA00022618"/>
    </source>
</evidence>
<proteinExistence type="predicted"/>
<dbReference type="InterPro" id="IPR016024">
    <property type="entry name" value="ARM-type_fold"/>
</dbReference>
<organism evidence="6 7">
    <name type="scientific">Glossina austeni</name>
    <name type="common">Savannah tsetse fly</name>
    <dbReference type="NCBI Taxonomy" id="7395"/>
    <lineage>
        <taxon>Eukaryota</taxon>
        <taxon>Metazoa</taxon>
        <taxon>Ecdysozoa</taxon>
        <taxon>Arthropoda</taxon>
        <taxon>Hexapoda</taxon>
        <taxon>Insecta</taxon>
        <taxon>Pterygota</taxon>
        <taxon>Neoptera</taxon>
        <taxon>Endopterygota</taxon>
        <taxon>Diptera</taxon>
        <taxon>Brachycera</taxon>
        <taxon>Muscomorpha</taxon>
        <taxon>Hippoboscoidea</taxon>
        <taxon>Glossinidae</taxon>
        <taxon>Glossina</taxon>
    </lineage>
</organism>
<evidence type="ECO:0000256" key="4">
    <source>
        <dbReference type="ARBA" id="ARBA00023242"/>
    </source>
</evidence>
<dbReference type="InterPro" id="IPR039776">
    <property type="entry name" value="Pds5"/>
</dbReference>
<dbReference type="Proteomes" id="UP000078200">
    <property type="component" value="Unassembled WGS sequence"/>
</dbReference>
<dbReference type="STRING" id="7395.A0A1A9URD0"/>
<keyword evidence="4" id="KW-0539">Nucleus</keyword>
<sequence>MNVNTKKNNSNSMLPDHMGNWWCKAKGLRSWRINNNQILVIDRLETKYEICEKIYDLIYELNVIAPSILRGVLPQLKCKLKSTNEDERLAVVSLLSRMFSEKSSDLSTKYPTLPRMLLGRFCDIAVAIRSHLRPDISECLRVRQHDSAENVRYEVVMAIVETAKRPESSADPQTLHILPEFMLAFAIPVLVHRHSFTNYQDRAQLKQIEKGLRKISSHETCKNYFLKKFDMWLKIDFLGRKEFEVPIADFECDCRRVANGLNFQRQCGGSFPSLIYVSAGGVERI</sequence>
<dbReference type="AlphaFoldDB" id="A0A1A9URD0"/>
<dbReference type="EnsemblMetazoa" id="GAUT012894-RA">
    <property type="protein sequence ID" value="GAUT012894-PA"/>
    <property type="gene ID" value="GAUT012894"/>
</dbReference>
<dbReference type="PANTHER" id="PTHR12663">
    <property type="entry name" value="ANDROGEN INDUCED INHIBITOR OF PROLIFERATION AS3 / PDS5-RELATED"/>
    <property type="match status" value="1"/>
</dbReference>
<dbReference type="SUPFAM" id="SSF48371">
    <property type="entry name" value="ARM repeat"/>
    <property type="match status" value="1"/>
</dbReference>
<keyword evidence="7" id="KW-1185">Reference proteome</keyword>